<dbReference type="RefSeq" id="WP_406698038.1">
    <property type="nucleotide sequence ID" value="NZ_CP155447.1"/>
</dbReference>
<feature type="transmembrane region" description="Helical" evidence="1">
    <location>
        <begin position="7"/>
        <end position="27"/>
    </location>
</feature>
<accession>A0AAU7CJ00</accession>
<gene>
    <name evidence="2" type="ORF">V5E97_04210</name>
</gene>
<keyword evidence="1" id="KW-0812">Transmembrane</keyword>
<organism evidence="2">
    <name type="scientific">Singulisphaera sp. Ch08</name>
    <dbReference type="NCBI Taxonomy" id="3120278"/>
    <lineage>
        <taxon>Bacteria</taxon>
        <taxon>Pseudomonadati</taxon>
        <taxon>Planctomycetota</taxon>
        <taxon>Planctomycetia</taxon>
        <taxon>Isosphaerales</taxon>
        <taxon>Isosphaeraceae</taxon>
        <taxon>Singulisphaera</taxon>
    </lineage>
</organism>
<proteinExistence type="predicted"/>
<dbReference type="AlphaFoldDB" id="A0AAU7CJ00"/>
<keyword evidence="1" id="KW-0472">Membrane</keyword>
<evidence type="ECO:0000313" key="2">
    <source>
        <dbReference type="EMBL" id="XBH05230.1"/>
    </source>
</evidence>
<dbReference type="EMBL" id="CP155447">
    <property type="protein sequence ID" value="XBH05230.1"/>
    <property type="molecule type" value="Genomic_DNA"/>
</dbReference>
<protein>
    <submittedName>
        <fullName evidence="2">Uncharacterized protein</fullName>
    </submittedName>
</protein>
<feature type="transmembrane region" description="Helical" evidence="1">
    <location>
        <begin position="33"/>
        <end position="51"/>
    </location>
</feature>
<name>A0AAU7CJ00_9BACT</name>
<reference evidence="2" key="1">
    <citation type="submission" date="2024-05" db="EMBL/GenBank/DDBJ databases">
        <title>Planctomycetes of the genus Singulisphaera possess chitinolytic capabilities.</title>
        <authorList>
            <person name="Ivanova A."/>
        </authorList>
    </citation>
    <scope>NUCLEOTIDE SEQUENCE</scope>
    <source>
        <strain evidence="2">Ch08T</strain>
    </source>
</reference>
<evidence type="ECO:0000256" key="1">
    <source>
        <dbReference type="SAM" id="Phobius"/>
    </source>
</evidence>
<keyword evidence="1" id="KW-1133">Transmembrane helix</keyword>
<sequence>MKTPKDLGMTVLAVWLILYGILSLPFLRISFAFSGDLLALLAIAAGVLLLMKR</sequence>